<evidence type="ECO:0000256" key="2">
    <source>
        <dbReference type="ARBA" id="ARBA00023125"/>
    </source>
</evidence>
<evidence type="ECO:0000313" key="8">
    <source>
        <dbReference type="EMBL" id="HEU00131.1"/>
    </source>
</evidence>
<dbReference type="InterPro" id="IPR050639">
    <property type="entry name" value="SSR_resolvase"/>
</dbReference>
<feature type="domain" description="Resolvase/invertase-type recombinase catalytic" evidence="7">
    <location>
        <begin position="3"/>
        <end position="143"/>
    </location>
</feature>
<evidence type="ECO:0000259" key="7">
    <source>
        <dbReference type="PROSITE" id="PS51736"/>
    </source>
</evidence>
<reference evidence="8" key="1">
    <citation type="journal article" date="2020" name="mSystems">
        <title>Genome- and Community-Level Interaction Insights into Carbon Utilization and Element Cycling Functions of Hydrothermarchaeota in Hydrothermal Sediment.</title>
        <authorList>
            <person name="Zhou Z."/>
            <person name="Liu Y."/>
            <person name="Xu W."/>
            <person name="Pan J."/>
            <person name="Luo Z.H."/>
            <person name="Li M."/>
        </authorList>
    </citation>
    <scope>NUCLEOTIDE SEQUENCE</scope>
    <source>
        <strain evidence="8">HyVt-347</strain>
    </source>
</reference>
<dbReference type="Pfam" id="PF00239">
    <property type="entry name" value="Resolvase"/>
    <property type="match status" value="1"/>
</dbReference>
<dbReference type="InterPro" id="IPR006118">
    <property type="entry name" value="Recombinase_CS"/>
</dbReference>
<dbReference type="CDD" id="cd00569">
    <property type="entry name" value="HTH_Hin_like"/>
    <property type="match status" value="1"/>
</dbReference>
<keyword evidence="3" id="KW-0233">DNA recombination</keyword>
<evidence type="ECO:0000256" key="4">
    <source>
        <dbReference type="PIRSR" id="PIRSR606118-50"/>
    </source>
</evidence>
<keyword evidence="2" id="KW-0238">DNA-binding</keyword>
<dbReference type="GO" id="GO:0015074">
    <property type="term" value="P:DNA integration"/>
    <property type="evidence" value="ECO:0007669"/>
    <property type="project" value="UniProtKB-KW"/>
</dbReference>
<organism evidence="8 9">
    <name type="scientific">Aurantimonas coralicida</name>
    <dbReference type="NCBI Taxonomy" id="182270"/>
    <lineage>
        <taxon>Bacteria</taxon>
        <taxon>Pseudomonadati</taxon>
        <taxon>Pseudomonadota</taxon>
        <taxon>Alphaproteobacteria</taxon>
        <taxon>Hyphomicrobiales</taxon>
        <taxon>Aurantimonadaceae</taxon>
        <taxon>Aurantimonas</taxon>
    </lineage>
</organism>
<dbReference type="AlphaFoldDB" id="A0A9C9NEM7"/>
<dbReference type="PROSITE" id="PS51736">
    <property type="entry name" value="RECOMBINASES_3"/>
    <property type="match status" value="1"/>
</dbReference>
<dbReference type="PROSITE" id="PS00397">
    <property type="entry name" value="RECOMBINASES_1"/>
    <property type="match status" value="1"/>
</dbReference>
<feature type="active site" description="O-(5'-phospho-DNA)-serine intermediate" evidence="4 5">
    <location>
        <position position="11"/>
    </location>
</feature>
<evidence type="ECO:0000256" key="5">
    <source>
        <dbReference type="PROSITE-ProRule" id="PRU10137"/>
    </source>
</evidence>
<evidence type="ECO:0000256" key="1">
    <source>
        <dbReference type="ARBA" id="ARBA00022908"/>
    </source>
</evidence>
<dbReference type="EMBL" id="DRGN01000098">
    <property type="protein sequence ID" value="HEU00131.1"/>
    <property type="molecule type" value="Genomic_DNA"/>
</dbReference>
<dbReference type="PANTHER" id="PTHR30461:SF2">
    <property type="entry name" value="SERINE RECOMBINASE PINE-RELATED"/>
    <property type="match status" value="1"/>
</dbReference>
<dbReference type="PANTHER" id="PTHR30461">
    <property type="entry name" value="DNA-INVERTASE FROM LAMBDOID PROPHAGE"/>
    <property type="match status" value="1"/>
</dbReference>
<dbReference type="GO" id="GO:0000150">
    <property type="term" value="F:DNA strand exchange activity"/>
    <property type="evidence" value="ECO:0007669"/>
    <property type="project" value="InterPro"/>
</dbReference>
<evidence type="ECO:0000256" key="6">
    <source>
        <dbReference type="SAM" id="MobiDB-lite"/>
    </source>
</evidence>
<feature type="region of interest" description="Disordered" evidence="6">
    <location>
        <begin position="195"/>
        <end position="218"/>
    </location>
</feature>
<dbReference type="GO" id="GO:0003677">
    <property type="term" value="F:DNA binding"/>
    <property type="evidence" value="ECO:0007669"/>
    <property type="project" value="UniProtKB-KW"/>
</dbReference>
<sequence>MSRTFAYARVSTLCQTTDNQLHEIRSAGFDVQSRRVISETVSGSVAANQRAGFKRLVDRMESGDILVVTKMDRLGRNALDVRSTVELLAELGIKVHCLALGGVDLTSPTGRMTMSVINAVAEFERDLLIERTQAGLERAKAQGKILGRPARLSGEQKAAVLEKLGEGASVSKLSREYCVSRQTIIRVRRQHVDAHPLPESDDHSGRDERYCLHRDDPR</sequence>
<dbReference type="Gene3D" id="3.40.50.1390">
    <property type="entry name" value="Resolvase, N-terminal catalytic domain"/>
    <property type="match status" value="1"/>
</dbReference>
<evidence type="ECO:0000256" key="3">
    <source>
        <dbReference type="ARBA" id="ARBA00023172"/>
    </source>
</evidence>
<dbReference type="Proteomes" id="UP000885680">
    <property type="component" value="Unassembled WGS sequence"/>
</dbReference>
<dbReference type="Gene3D" id="1.10.10.60">
    <property type="entry name" value="Homeodomain-like"/>
    <property type="match status" value="1"/>
</dbReference>
<comment type="caution">
    <text evidence="8">The sequence shown here is derived from an EMBL/GenBank/DDBJ whole genome shotgun (WGS) entry which is preliminary data.</text>
</comment>
<accession>A0A9C9NEM7</accession>
<name>A0A9C9NEM7_9HYPH</name>
<dbReference type="InterPro" id="IPR036162">
    <property type="entry name" value="Resolvase-like_N_sf"/>
</dbReference>
<keyword evidence="1" id="KW-0229">DNA integration</keyword>
<dbReference type="InterPro" id="IPR006119">
    <property type="entry name" value="Resolv_N"/>
</dbReference>
<gene>
    <name evidence="8" type="ORF">ENH89_07195</name>
</gene>
<dbReference type="SUPFAM" id="SSF53041">
    <property type="entry name" value="Resolvase-like"/>
    <property type="match status" value="1"/>
</dbReference>
<dbReference type="SMART" id="SM00857">
    <property type="entry name" value="Resolvase"/>
    <property type="match status" value="1"/>
</dbReference>
<dbReference type="PROSITE" id="PS00398">
    <property type="entry name" value="RECOMBINASES_2"/>
    <property type="match status" value="1"/>
</dbReference>
<protein>
    <submittedName>
        <fullName evidence="8">Recombinase family protein</fullName>
    </submittedName>
</protein>
<dbReference type="CDD" id="cd03768">
    <property type="entry name" value="SR_ResInv"/>
    <property type="match status" value="1"/>
</dbReference>
<proteinExistence type="predicted"/>
<evidence type="ECO:0000313" key="9">
    <source>
        <dbReference type="Proteomes" id="UP000885680"/>
    </source>
</evidence>